<gene>
    <name evidence="1" type="ORF">M6B38_198045</name>
</gene>
<dbReference type="Proteomes" id="UP001140949">
    <property type="component" value="Unassembled WGS sequence"/>
</dbReference>
<organism evidence="1 2">
    <name type="scientific">Iris pallida</name>
    <name type="common">Sweet iris</name>
    <dbReference type="NCBI Taxonomy" id="29817"/>
    <lineage>
        <taxon>Eukaryota</taxon>
        <taxon>Viridiplantae</taxon>
        <taxon>Streptophyta</taxon>
        <taxon>Embryophyta</taxon>
        <taxon>Tracheophyta</taxon>
        <taxon>Spermatophyta</taxon>
        <taxon>Magnoliopsida</taxon>
        <taxon>Liliopsida</taxon>
        <taxon>Asparagales</taxon>
        <taxon>Iridaceae</taxon>
        <taxon>Iridoideae</taxon>
        <taxon>Irideae</taxon>
        <taxon>Iris</taxon>
    </lineage>
</organism>
<comment type="caution">
    <text evidence="1">The sequence shown here is derived from an EMBL/GenBank/DDBJ whole genome shotgun (WGS) entry which is preliminary data.</text>
</comment>
<dbReference type="AlphaFoldDB" id="A0AAX6EC08"/>
<evidence type="ECO:0000313" key="2">
    <source>
        <dbReference type="Proteomes" id="UP001140949"/>
    </source>
</evidence>
<accession>A0AAX6EC08</accession>
<keyword evidence="2" id="KW-1185">Reference proteome</keyword>
<name>A0AAX6EC08_IRIPA</name>
<reference evidence="1" key="2">
    <citation type="submission" date="2023-04" db="EMBL/GenBank/DDBJ databases">
        <authorList>
            <person name="Bruccoleri R.E."/>
            <person name="Oakeley E.J."/>
            <person name="Faust A.-M."/>
            <person name="Dessus-Babus S."/>
            <person name="Altorfer M."/>
            <person name="Burckhardt D."/>
            <person name="Oertli M."/>
            <person name="Naumann U."/>
            <person name="Petersen F."/>
            <person name="Wong J."/>
        </authorList>
    </citation>
    <scope>NUCLEOTIDE SEQUENCE</scope>
    <source>
        <strain evidence="1">GSM-AAB239-AS_SAM_17_03QT</strain>
        <tissue evidence="1">Leaf</tissue>
    </source>
</reference>
<protein>
    <submittedName>
        <fullName evidence="1">Pollen-specific leucine-rich repeat extensin-like protein 3</fullName>
    </submittedName>
</protein>
<dbReference type="EMBL" id="JANAVB010038018">
    <property type="protein sequence ID" value="KAJ6801469.1"/>
    <property type="molecule type" value="Genomic_DNA"/>
</dbReference>
<evidence type="ECO:0000313" key="1">
    <source>
        <dbReference type="EMBL" id="KAJ6801469.1"/>
    </source>
</evidence>
<sequence>MRVWLGCRASIPALTSRWRLWDSSVTVAERRLSGVGEEGRGLGSPMVRCDWPMMKVEWGCGLGVQGGDSAKHAERRSQWWLVDRISGES</sequence>
<reference evidence="1" key="1">
    <citation type="journal article" date="2023" name="GigaByte">
        <title>Genome assembly of the bearded iris, Iris pallida Lam.</title>
        <authorList>
            <person name="Bruccoleri R.E."/>
            <person name="Oakeley E.J."/>
            <person name="Faust A.M.E."/>
            <person name="Altorfer M."/>
            <person name="Dessus-Babus S."/>
            <person name="Burckhardt D."/>
            <person name="Oertli M."/>
            <person name="Naumann U."/>
            <person name="Petersen F."/>
            <person name="Wong J."/>
        </authorList>
    </citation>
    <scope>NUCLEOTIDE SEQUENCE</scope>
    <source>
        <strain evidence="1">GSM-AAB239-AS_SAM_17_03QT</strain>
    </source>
</reference>
<proteinExistence type="predicted"/>